<dbReference type="FunFam" id="3.40.50.920:FF:000001">
    <property type="entry name" value="Pyruvate dehydrogenase E1 beta subunit"/>
    <property type="match status" value="1"/>
</dbReference>
<dbReference type="FunFam" id="3.40.50.970:FF:000001">
    <property type="entry name" value="Pyruvate dehydrogenase E1 beta subunit"/>
    <property type="match status" value="1"/>
</dbReference>
<proteinExistence type="predicted"/>
<reference evidence="8 9" key="1">
    <citation type="submission" date="2017-01" db="EMBL/GenBank/DDBJ databases">
        <title>Draft sequence of Acidihalobacter ferrooxidans strain DSM 14175 (strain V8).</title>
        <authorList>
            <person name="Khaleque H.N."/>
            <person name="Ramsay J.P."/>
            <person name="Murphy R.J.T."/>
            <person name="Kaksonen A.H."/>
            <person name="Boxall N.J."/>
            <person name="Watkin E.L.J."/>
        </authorList>
    </citation>
    <scope>NUCLEOTIDE SEQUENCE [LARGE SCALE GENOMIC DNA]</scope>
    <source>
        <strain evidence="8 9">V8</strain>
    </source>
</reference>
<protein>
    <recommendedName>
        <fullName evidence="5">2-oxoisovalerate dehydrogenase subunit beta</fullName>
    </recommendedName>
    <alternativeName>
        <fullName evidence="6">Branched-chain alpha-keto acid dehydrogenase E1 component beta chain</fullName>
    </alternativeName>
</protein>
<evidence type="ECO:0000256" key="6">
    <source>
        <dbReference type="ARBA" id="ARBA00082400"/>
    </source>
</evidence>
<keyword evidence="9" id="KW-1185">Reference proteome</keyword>
<dbReference type="NCBIfam" id="NF006667">
    <property type="entry name" value="PRK09212.1"/>
    <property type="match status" value="1"/>
</dbReference>
<evidence type="ECO:0000313" key="8">
    <source>
        <dbReference type="EMBL" id="APZ42444.1"/>
    </source>
</evidence>
<comment type="cofactor">
    <cofactor evidence="1">
        <name>thiamine diphosphate</name>
        <dbReference type="ChEBI" id="CHEBI:58937"/>
    </cofactor>
</comment>
<dbReference type="Pfam" id="PF02780">
    <property type="entry name" value="Transketolase_C"/>
    <property type="match status" value="1"/>
</dbReference>
<comment type="function">
    <text evidence="2">The branched-chain alpha-keto dehydrogenase complex catalyzes the overall conversion of alpha-keto acids to acyl-CoA and CO(2). It contains multiple copies of three enzymatic components: branched-chain alpha-keto acid decarboxylase (E1), lipoamide acyltransferase (E2) and lipoamide dehydrogenase (E3).</text>
</comment>
<dbReference type="Proteomes" id="UP000243807">
    <property type="component" value="Chromosome"/>
</dbReference>
<dbReference type="Gene3D" id="3.40.50.920">
    <property type="match status" value="1"/>
</dbReference>
<dbReference type="KEGG" id="afy:BW247_04530"/>
<dbReference type="SUPFAM" id="SSF52922">
    <property type="entry name" value="TK C-terminal domain-like"/>
    <property type="match status" value="1"/>
</dbReference>
<dbReference type="RefSeq" id="WP_076836055.1">
    <property type="nucleotide sequence ID" value="NZ_CP019434.1"/>
</dbReference>
<dbReference type="InterPro" id="IPR033248">
    <property type="entry name" value="Transketolase_C"/>
</dbReference>
<accession>A0A1P8UF99</accession>
<evidence type="ECO:0000256" key="2">
    <source>
        <dbReference type="ARBA" id="ARBA00002859"/>
    </source>
</evidence>
<evidence type="ECO:0000256" key="5">
    <source>
        <dbReference type="ARBA" id="ARBA00070795"/>
    </source>
</evidence>
<dbReference type="InterPro" id="IPR029061">
    <property type="entry name" value="THDP-binding"/>
</dbReference>
<dbReference type="CDD" id="cd07036">
    <property type="entry name" value="TPP_PYR_E1-PDHc-beta_like"/>
    <property type="match status" value="1"/>
</dbReference>
<dbReference type="STRING" id="1765967.BW247_04530"/>
<evidence type="ECO:0000256" key="3">
    <source>
        <dbReference type="ARBA" id="ARBA00023002"/>
    </source>
</evidence>
<feature type="domain" description="Transketolase-like pyrimidine-binding" evidence="7">
    <location>
        <begin position="4"/>
        <end position="178"/>
    </location>
</feature>
<sequence length="332" mass="35693">MQTLSYWEALNHALDAEMASDEAVIVLGEDVGLYGGTYRVTEGLYAKYGERRVLDTPISEGSFTGLAVGAAMTGLRPVVEIMTINFALLALDALINMAAKIPFMSGGQFTMPLTVRMPGGVAHQLGAQHSQRLEHTLMNVAGLRIVVPATPQDAYWQLRQAIRADDCVIVLEHEVLNFDKGPVDEAASAPPPHRAVVRRPGRDLTLISYSRMANQALAAAGQLAAEGIEAEVIDLRSLSPIDWDTCAASVRKTGHLLIAEEDSRFAGAGAELAAGLTERCFRSLRAAPLRVAALDLPNAYNKRLEEHTIPQPADIVAAAHALVRDDAEEIVA</sequence>
<organism evidence="8 9">
    <name type="scientific">Acidihalobacter ferrooxydans</name>
    <dbReference type="NCBI Taxonomy" id="1765967"/>
    <lineage>
        <taxon>Bacteria</taxon>
        <taxon>Pseudomonadati</taxon>
        <taxon>Pseudomonadota</taxon>
        <taxon>Gammaproteobacteria</taxon>
        <taxon>Chromatiales</taxon>
        <taxon>Ectothiorhodospiraceae</taxon>
        <taxon>Acidihalobacter</taxon>
    </lineage>
</organism>
<dbReference type="EMBL" id="CP019434">
    <property type="protein sequence ID" value="APZ42444.1"/>
    <property type="molecule type" value="Genomic_DNA"/>
</dbReference>
<dbReference type="PANTHER" id="PTHR43257">
    <property type="entry name" value="PYRUVATE DEHYDROGENASE E1 COMPONENT BETA SUBUNIT"/>
    <property type="match status" value="1"/>
</dbReference>
<name>A0A1P8UF99_9GAMM</name>
<dbReference type="AlphaFoldDB" id="A0A1P8UF99"/>
<evidence type="ECO:0000256" key="4">
    <source>
        <dbReference type="ARBA" id="ARBA00023052"/>
    </source>
</evidence>
<evidence type="ECO:0000259" key="7">
    <source>
        <dbReference type="SMART" id="SM00861"/>
    </source>
</evidence>
<keyword evidence="3" id="KW-0560">Oxidoreductase</keyword>
<dbReference type="InterPro" id="IPR009014">
    <property type="entry name" value="Transketo_C/PFOR_II"/>
</dbReference>
<dbReference type="GO" id="GO:0016491">
    <property type="term" value="F:oxidoreductase activity"/>
    <property type="evidence" value="ECO:0007669"/>
    <property type="project" value="UniProtKB-KW"/>
</dbReference>
<dbReference type="Gene3D" id="3.40.50.970">
    <property type="match status" value="1"/>
</dbReference>
<dbReference type="SUPFAM" id="SSF52518">
    <property type="entry name" value="Thiamin diphosphate-binding fold (THDP-binding)"/>
    <property type="match status" value="1"/>
</dbReference>
<dbReference type="InterPro" id="IPR005475">
    <property type="entry name" value="Transketolase-like_Pyr-bd"/>
</dbReference>
<evidence type="ECO:0000256" key="1">
    <source>
        <dbReference type="ARBA" id="ARBA00001964"/>
    </source>
</evidence>
<dbReference type="SMART" id="SM00861">
    <property type="entry name" value="Transket_pyr"/>
    <property type="match status" value="1"/>
</dbReference>
<gene>
    <name evidence="8" type="ORF">BW247_04530</name>
</gene>
<keyword evidence="4" id="KW-0786">Thiamine pyrophosphate</keyword>
<dbReference type="Pfam" id="PF02779">
    <property type="entry name" value="Transket_pyr"/>
    <property type="match status" value="1"/>
</dbReference>
<evidence type="ECO:0000313" key="9">
    <source>
        <dbReference type="Proteomes" id="UP000243807"/>
    </source>
</evidence>
<dbReference type="PANTHER" id="PTHR43257:SF2">
    <property type="entry name" value="PYRUVATE DEHYDROGENASE E1 COMPONENT SUBUNIT BETA"/>
    <property type="match status" value="1"/>
</dbReference>